<dbReference type="EMBL" id="CM031828">
    <property type="protein sequence ID" value="KAG6719034.1"/>
    <property type="molecule type" value="Genomic_DNA"/>
</dbReference>
<name>A0A922JVV1_CARIL</name>
<sequence length="77" mass="8275">MVFSQRKSVFILVVVIVCLIFFAPAQLGAMRPLKGDEYWRKEGSGLLIRSVLQKGTGTPPGPNPCTHISGRGSGVCT</sequence>
<comment type="caution">
    <text evidence="2">The sequence shown here is derived from an EMBL/GenBank/DDBJ whole genome shotgun (WGS) entry which is preliminary data.</text>
</comment>
<dbReference type="AlphaFoldDB" id="A0A922JVV1"/>
<evidence type="ECO:0000256" key="1">
    <source>
        <dbReference type="SAM" id="MobiDB-lite"/>
    </source>
</evidence>
<evidence type="ECO:0008006" key="4">
    <source>
        <dbReference type="Google" id="ProtNLM"/>
    </source>
</evidence>
<evidence type="ECO:0000313" key="3">
    <source>
        <dbReference type="Proteomes" id="UP000811246"/>
    </source>
</evidence>
<reference evidence="2" key="1">
    <citation type="submission" date="2021-01" db="EMBL/GenBank/DDBJ databases">
        <authorList>
            <person name="Lovell J.T."/>
            <person name="Bentley N."/>
            <person name="Bhattarai G."/>
            <person name="Jenkins J.W."/>
            <person name="Sreedasyam A."/>
            <person name="Alarcon Y."/>
            <person name="Bock C."/>
            <person name="Boston L."/>
            <person name="Carlson J."/>
            <person name="Cervantes K."/>
            <person name="Clermont K."/>
            <person name="Krom N."/>
            <person name="Kubenka K."/>
            <person name="Mamidi S."/>
            <person name="Mattison C."/>
            <person name="Monteros M."/>
            <person name="Pisani C."/>
            <person name="Plott C."/>
            <person name="Rajasekar S."/>
            <person name="Rhein H.S."/>
            <person name="Rohla C."/>
            <person name="Song M."/>
            <person name="Hilaire R.S."/>
            <person name="Shu S."/>
            <person name="Wells L."/>
            <person name="Wang X."/>
            <person name="Webber J."/>
            <person name="Heerema R.J."/>
            <person name="Klein P."/>
            <person name="Conner P."/>
            <person name="Grauke L."/>
            <person name="Grimwood J."/>
            <person name="Schmutz J."/>
            <person name="Randall J.J."/>
        </authorList>
    </citation>
    <scope>NUCLEOTIDE SEQUENCE</scope>
    <source>
        <tissue evidence="2">Leaf</tissue>
    </source>
</reference>
<gene>
    <name evidence="2" type="ORF">I3842_04G183300</name>
</gene>
<dbReference type="PANTHER" id="PTHR33592">
    <property type="entry name" value="TRANSMEMBRANE PROTEIN"/>
    <property type="match status" value="1"/>
</dbReference>
<organism evidence="2 3">
    <name type="scientific">Carya illinoinensis</name>
    <name type="common">Pecan</name>
    <dbReference type="NCBI Taxonomy" id="32201"/>
    <lineage>
        <taxon>Eukaryota</taxon>
        <taxon>Viridiplantae</taxon>
        <taxon>Streptophyta</taxon>
        <taxon>Embryophyta</taxon>
        <taxon>Tracheophyta</taxon>
        <taxon>Spermatophyta</taxon>
        <taxon>Magnoliopsida</taxon>
        <taxon>eudicotyledons</taxon>
        <taxon>Gunneridae</taxon>
        <taxon>Pentapetalae</taxon>
        <taxon>rosids</taxon>
        <taxon>fabids</taxon>
        <taxon>Fagales</taxon>
        <taxon>Juglandaceae</taxon>
        <taxon>Carya</taxon>
    </lineage>
</organism>
<evidence type="ECO:0000313" key="2">
    <source>
        <dbReference type="EMBL" id="KAG6719034.1"/>
    </source>
</evidence>
<dbReference type="Proteomes" id="UP000811246">
    <property type="component" value="Chromosome 4"/>
</dbReference>
<dbReference type="PANTHER" id="PTHR33592:SF17">
    <property type="entry name" value="LEUCINE-RICH REPEAT-CONTAINING N-TERMINAL PLANT-TYPE DOMAIN-CONTAINING PROTEIN"/>
    <property type="match status" value="1"/>
</dbReference>
<protein>
    <recommendedName>
        <fullName evidence="4">Transmembrane protein</fullName>
    </recommendedName>
</protein>
<proteinExistence type="predicted"/>
<feature type="region of interest" description="Disordered" evidence="1">
    <location>
        <begin position="55"/>
        <end position="77"/>
    </location>
</feature>
<accession>A0A922JVV1</accession>